<feature type="compositionally biased region" description="Low complexity" evidence="1">
    <location>
        <begin position="1113"/>
        <end position="1126"/>
    </location>
</feature>
<dbReference type="EMBL" id="JAOAOG010000308">
    <property type="protein sequence ID" value="KAJ6230804.1"/>
    <property type="molecule type" value="Genomic_DNA"/>
</dbReference>
<feature type="compositionally biased region" description="Low complexity" evidence="1">
    <location>
        <begin position="1600"/>
        <end position="1609"/>
    </location>
</feature>
<comment type="caution">
    <text evidence="2">The sequence shown here is derived from an EMBL/GenBank/DDBJ whole genome shotgun (WGS) entry which is preliminary data.</text>
</comment>
<protein>
    <submittedName>
        <fullName evidence="2">Nnp-1 protein putative nuclear protein 1 nop52</fullName>
    </submittedName>
</protein>
<reference evidence="2" key="1">
    <citation type="submission" date="2022-08" db="EMBL/GenBank/DDBJ databases">
        <title>Novel sulfate-reducing endosymbionts in the free-living metamonad Anaeramoeba.</title>
        <authorList>
            <person name="Jerlstrom-Hultqvist J."/>
            <person name="Cepicka I."/>
            <person name="Gallot-Lavallee L."/>
            <person name="Salas-Leiva D."/>
            <person name="Curtis B.A."/>
            <person name="Zahonova K."/>
            <person name="Pipaliya S."/>
            <person name="Dacks J."/>
            <person name="Roger A.J."/>
        </authorList>
    </citation>
    <scope>NUCLEOTIDE SEQUENCE</scope>
    <source>
        <strain evidence="2">Schooner1</strain>
    </source>
</reference>
<gene>
    <name evidence="2" type="ORF">M0813_06372</name>
</gene>
<proteinExistence type="predicted"/>
<feature type="compositionally biased region" description="Basic residues" evidence="1">
    <location>
        <begin position="475"/>
        <end position="499"/>
    </location>
</feature>
<feature type="region of interest" description="Disordered" evidence="1">
    <location>
        <begin position="274"/>
        <end position="293"/>
    </location>
</feature>
<evidence type="ECO:0000313" key="3">
    <source>
        <dbReference type="Proteomes" id="UP001150062"/>
    </source>
</evidence>
<sequence length="1617" mass="192184">MSNSNSLNNRLKVISWIRKVLKKKIPLKCSPEELFDHSCSVLSQIYPEYEMKKQWDEQERIKDFIEGCTNFGIDENELLILNQKIDNKSLINIIKKLAILSENKGIEPYYSKAIPIKLKNNGKSNKIRIQKRKLREQMSQSLVIENKLFLTPMNKNDRRRFDTLIISPFFTVKNRGKNEEYENGSIITEDVPKDIQLIQEYFINQQIKFIVGNPQDSQKVELFFKVFNLEIIFENGKQHILPFNNIPQSKVRFSKKNDDVFQLVIIEDLGNNELEEENGENNDKHNGNDKKGEKNQQEYKFLFQTNSENEKNIISKTFQMYQYYNGNCPELKSLNGKILGFKNEEMAISKRCLTNGKATFPIKLFNQKEKKIINSILQIHLEYFLIQPIEKKNDYESDTPYTFYWGEENIDVIISKKNKEIFKIIIGSKKLDQKILKIQSIDFNQRAMIKRCFELFQTEFNKGFSFIELNDTGNKKKSLNKNQKPNRNKSKRKKKKKKQKEMVEGRRGRKRGGSDRKEIDFLQELELPKTENQMQSTYFAIFNSEGNSKFLNLQINNPFFNENSMNSIFLDYTKNKFNKYNWINKKLKQLLQTNEIIFNIGIISLLSTGKNKKGNVNNNKTQQQINNIEIDLRFLKNKIIISKTKSNNQINHKINKRKKEEKVKNDNVEKMEILNQNYSNYQKVFSHSKQLNKMLFIDNEGNKYIFLCKNTLEKDLIINIFFNMRKRFLNPKRDQEITNNIMFITPKNDKGQKMDINIYNNDGGNYKNNDNSSNRNNKQNENNNNTNNENNNEREKKMFSNYNYNIKKINYNSSVQYDIQLFNTLEEYMGNAEIFLFKEFFVFKYLNLKIARYYSPYSKLLIYNKKNLYCRLNLDENQYINFTFSNKKILNYFLKTFKIRCQKQLTNKISSPSVFNGIMLKSDRETINISIVLSYDHFLIKSNLEILKCFYLLGSHSVISENHKDIAKIIFLNNYPTMKILFSSSIVCKQFVKSFNVNYYKWISNSFENTIYATKAIINNNLTNVILTNNQLILIDQSNNELSNIHYFNATNSRFLVMPFNSNDSDIIDDNNNNNIDKSSNIPNKKNENNNNNNNKINNNKKKKINNNKKKINNNNNKKINNINNSNEKKTDINKFNVRIFLQCQTQLILKFLTKNKMKKFKSYYENVTLQNSLIEDKLNRFFLVNNQKFNTSFLSFNINFRNLKNNHLIYSQGVLRIYPKYILICYQNGTIIYHSIQNIEINYHPLNNKVIELFLPGNDKNNKCFTFENNNKSEKNKTDYIINLKNYDYSSIFNNNQNNNKILVSFNNLKHREIFIWIFGSFKKQFNHYFINNGRIFPIIHYQLKKKQVQGLYIKLLKKSFVIITAKYYIEYSYKNFRAIINSQNTKNCDLLLKEKNKLVISFRDSLLAIEFLNMFTFFQQKFEIMNLKSSYYNKLQLFIKANKIEKNKSFDLIRNENKNENIFKIHYLNQNLQFLKKGEIIINIKNNECMFINSPNKHKNNRNNSKNNNIFSIKIINGIFIMRNNTDNLVFALNFPTHPNLFIKFKSIKILVEFQKQLFDLFYFNMYLINNFSFYRLNFGVDKKKKNMKNKSKKNDFSKSNSPSKLLKNNKNKNN</sequence>
<evidence type="ECO:0000313" key="2">
    <source>
        <dbReference type="EMBL" id="KAJ6230804.1"/>
    </source>
</evidence>
<feature type="region of interest" description="Disordered" evidence="1">
    <location>
        <begin position="1588"/>
        <end position="1617"/>
    </location>
</feature>
<feature type="region of interest" description="Disordered" evidence="1">
    <location>
        <begin position="475"/>
        <end position="515"/>
    </location>
</feature>
<feature type="compositionally biased region" description="Low complexity" evidence="1">
    <location>
        <begin position="756"/>
        <end position="790"/>
    </location>
</feature>
<organism evidence="2 3">
    <name type="scientific">Anaeramoeba flamelloides</name>
    <dbReference type="NCBI Taxonomy" id="1746091"/>
    <lineage>
        <taxon>Eukaryota</taxon>
        <taxon>Metamonada</taxon>
        <taxon>Anaeramoebidae</taxon>
        <taxon>Anaeramoeba</taxon>
    </lineage>
</organism>
<name>A0ABQ8XHN9_9EUKA</name>
<evidence type="ECO:0000256" key="1">
    <source>
        <dbReference type="SAM" id="MobiDB-lite"/>
    </source>
</evidence>
<accession>A0ABQ8XHN9</accession>
<dbReference type="Proteomes" id="UP001150062">
    <property type="component" value="Unassembled WGS sequence"/>
</dbReference>
<feature type="compositionally biased region" description="Basic and acidic residues" evidence="1">
    <location>
        <begin position="281"/>
        <end position="293"/>
    </location>
</feature>
<feature type="compositionally biased region" description="Basic residues" evidence="1">
    <location>
        <begin position="1099"/>
        <end position="1112"/>
    </location>
</feature>
<feature type="region of interest" description="Disordered" evidence="1">
    <location>
        <begin position="754"/>
        <end position="794"/>
    </location>
</feature>
<keyword evidence="3" id="KW-1185">Reference proteome</keyword>
<feature type="region of interest" description="Disordered" evidence="1">
    <location>
        <begin position="1069"/>
        <end position="1128"/>
    </location>
</feature>
<feature type="compositionally biased region" description="Low complexity" evidence="1">
    <location>
        <begin position="1069"/>
        <end position="1098"/>
    </location>
</feature>
<feature type="compositionally biased region" description="Basic and acidic residues" evidence="1">
    <location>
        <begin position="500"/>
        <end position="515"/>
    </location>
</feature>